<protein>
    <recommendedName>
        <fullName evidence="3">Heterokaryon incompatibility domain-containing protein</fullName>
    </recommendedName>
</protein>
<proteinExistence type="predicted"/>
<dbReference type="PaxDb" id="2903-EOD23341"/>
<dbReference type="KEGG" id="ehx:EMIHUDRAFT_368204"/>
<dbReference type="AlphaFoldDB" id="A0A0D3JIK6"/>
<reference evidence="1" key="2">
    <citation type="submission" date="2024-10" db="UniProtKB">
        <authorList>
            <consortium name="EnsemblProtists"/>
        </authorList>
    </citation>
    <scope>IDENTIFICATION</scope>
</reference>
<evidence type="ECO:0000313" key="2">
    <source>
        <dbReference type="Proteomes" id="UP000013827"/>
    </source>
</evidence>
<dbReference type="HOGENOM" id="CLU_2730041_0_0_1"/>
<name>A0A0D3JIK6_EMIH1</name>
<dbReference type="EnsemblProtists" id="EOD23341">
    <property type="protein sequence ID" value="EOD23341"/>
    <property type="gene ID" value="EMIHUDRAFT_368204"/>
</dbReference>
<evidence type="ECO:0008006" key="3">
    <source>
        <dbReference type="Google" id="ProtNLM"/>
    </source>
</evidence>
<sequence>RAFEHEVCRPPTLWLDKACINQSNVDASLAGLPVYLAGCRKLVVLAGPSYSSRLWCVPSLSGCRWRSSLLWF</sequence>
<dbReference type="Proteomes" id="UP000013827">
    <property type="component" value="Unassembled WGS sequence"/>
</dbReference>
<dbReference type="RefSeq" id="XP_005775770.1">
    <property type="nucleotide sequence ID" value="XM_005775713.1"/>
</dbReference>
<accession>A0A0D3JIK6</accession>
<dbReference type="GeneID" id="17268885"/>
<reference evidence="2" key="1">
    <citation type="journal article" date="2013" name="Nature">
        <title>Pan genome of the phytoplankton Emiliania underpins its global distribution.</title>
        <authorList>
            <person name="Read B.A."/>
            <person name="Kegel J."/>
            <person name="Klute M.J."/>
            <person name="Kuo A."/>
            <person name="Lefebvre S.C."/>
            <person name="Maumus F."/>
            <person name="Mayer C."/>
            <person name="Miller J."/>
            <person name="Monier A."/>
            <person name="Salamov A."/>
            <person name="Young J."/>
            <person name="Aguilar M."/>
            <person name="Claverie J.M."/>
            <person name="Frickenhaus S."/>
            <person name="Gonzalez K."/>
            <person name="Herman E.K."/>
            <person name="Lin Y.C."/>
            <person name="Napier J."/>
            <person name="Ogata H."/>
            <person name="Sarno A.F."/>
            <person name="Shmutz J."/>
            <person name="Schroeder D."/>
            <person name="de Vargas C."/>
            <person name="Verret F."/>
            <person name="von Dassow P."/>
            <person name="Valentin K."/>
            <person name="Van de Peer Y."/>
            <person name="Wheeler G."/>
            <person name="Dacks J.B."/>
            <person name="Delwiche C.F."/>
            <person name="Dyhrman S.T."/>
            <person name="Glockner G."/>
            <person name="John U."/>
            <person name="Richards T."/>
            <person name="Worden A.Z."/>
            <person name="Zhang X."/>
            <person name="Grigoriev I.V."/>
            <person name="Allen A.E."/>
            <person name="Bidle K."/>
            <person name="Borodovsky M."/>
            <person name="Bowler C."/>
            <person name="Brownlee C."/>
            <person name="Cock J.M."/>
            <person name="Elias M."/>
            <person name="Gladyshev V.N."/>
            <person name="Groth M."/>
            <person name="Guda C."/>
            <person name="Hadaegh A."/>
            <person name="Iglesias-Rodriguez M.D."/>
            <person name="Jenkins J."/>
            <person name="Jones B.M."/>
            <person name="Lawson T."/>
            <person name="Leese F."/>
            <person name="Lindquist E."/>
            <person name="Lobanov A."/>
            <person name="Lomsadze A."/>
            <person name="Malik S.B."/>
            <person name="Marsh M.E."/>
            <person name="Mackinder L."/>
            <person name="Mock T."/>
            <person name="Mueller-Roeber B."/>
            <person name="Pagarete A."/>
            <person name="Parker M."/>
            <person name="Probert I."/>
            <person name="Quesneville H."/>
            <person name="Raines C."/>
            <person name="Rensing S.A."/>
            <person name="Riano-Pachon D.M."/>
            <person name="Richier S."/>
            <person name="Rokitta S."/>
            <person name="Shiraiwa Y."/>
            <person name="Soanes D.M."/>
            <person name="van der Giezen M."/>
            <person name="Wahlund T.M."/>
            <person name="Williams B."/>
            <person name="Wilson W."/>
            <person name="Wolfe G."/>
            <person name="Wurch L.L."/>
        </authorList>
    </citation>
    <scope>NUCLEOTIDE SEQUENCE</scope>
</reference>
<organism evidence="1 2">
    <name type="scientific">Emiliania huxleyi (strain CCMP1516)</name>
    <dbReference type="NCBI Taxonomy" id="280463"/>
    <lineage>
        <taxon>Eukaryota</taxon>
        <taxon>Haptista</taxon>
        <taxon>Haptophyta</taxon>
        <taxon>Prymnesiophyceae</taxon>
        <taxon>Isochrysidales</taxon>
        <taxon>Noelaerhabdaceae</taxon>
        <taxon>Emiliania</taxon>
    </lineage>
</organism>
<keyword evidence="2" id="KW-1185">Reference proteome</keyword>
<evidence type="ECO:0000313" key="1">
    <source>
        <dbReference type="EnsemblProtists" id="EOD23341"/>
    </source>
</evidence>